<dbReference type="PANTHER" id="PTHR18896:SF115">
    <property type="entry name" value="PHOSPHOLIPASE D ALPHA 1"/>
    <property type="match status" value="1"/>
</dbReference>
<dbReference type="GO" id="GO:0004630">
    <property type="term" value="F:phospholipase D activity"/>
    <property type="evidence" value="ECO:0007669"/>
    <property type="project" value="TreeGrafter"/>
</dbReference>
<comment type="caution">
    <text evidence="3">The sequence shown here is derived from an EMBL/GenBank/DDBJ whole genome shotgun (WGS) entry which is preliminary data.</text>
</comment>
<keyword evidence="4" id="KW-1185">Reference proteome</keyword>
<organism evidence="3 4">
    <name type="scientific">Ensete ventricosum</name>
    <name type="common">Abyssinian banana</name>
    <name type="synonym">Musa ensete</name>
    <dbReference type="NCBI Taxonomy" id="4639"/>
    <lineage>
        <taxon>Eukaryota</taxon>
        <taxon>Viridiplantae</taxon>
        <taxon>Streptophyta</taxon>
        <taxon>Embryophyta</taxon>
        <taxon>Tracheophyta</taxon>
        <taxon>Spermatophyta</taxon>
        <taxon>Magnoliopsida</taxon>
        <taxon>Liliopsida</taxon>
        <taxon>Zingiberales</taxon>
        <taxon>Musaceae</taxon>
        <taxon>Ensete</taxon>
    </lineage>
</organism>
<name>A0AAV8QXT7_ENSVE</name>
<evidence type="ECO:0000256" key="2">
    <source>
        <dbReference type="ARBA" id="ARBA00023098"/>
    </source>
</evidence>
<dbReference type="AlphaFoldDB" id="A0AAV8QXT7"/>
<keyword evidence="2" id="KW-0443">Lipid metabolism</keyword>
<sequence length="412" mass="47501">MIRSRPEKERRRRRWRWFRWKCIGSSSPILYMLLVDDTLKSKWKFHCLITRTSISQIFDRLCVKWWTKGIDLWKGPLLGMFYSILSSVGEIKEEKIFLCSYKTSLTVSFRLSLSCSQRTERLGMCSLSDPLMEVLLLAFLTLQRMPLELGYSYAWKTDDIKPEEMDVSHLISKELSLKIVNKIEAGESYAIYVVIPMWPEGVPEIDDEYIMIGSANINQRSMDGNRASELAMGAYQPFHLSTREPARGQIHGFRTALCYEHLGLLASTQRAWSVRRRLTGSQTNYTICMNKRIIELVRFGLLLVLSICPCVSLACYSCDIMLPWIQHGFFRINCEVAITGVLPLHLFVCSTSAPTVNLQRLEFLETESGEAHINNRVSPPALKKMVYELRRFSCQLAVENFMSLVVRVGQDF</sequence>
<dbReference type="GO" id="GO:0005886">
    <property type="term" value="C:plasma membrane"/>
    <property type="evidence" value="ECO:0007669"/>
    <property type="project" value="TreeGrafter"/>
</dbReference>
<accession>A0AAV8QXT7</accession>
<evidence type="ECO:0000313" key="3">
    <source>
        <dbReference type="EMBL" id="KAJ8480189.1"/>
    </source>
</evidence>
<proteinExistence type="predicted"/>
<dbReference type="PANTHER" id="PTHR18896">
    <property type="entry name" value="PHOSPHOLIPASE D"/>
    <property type="match status" value="1"/>
</dbReference>
<gene>
    <name evidence="3" type="ORF">OPV22_023916</name>
</gene>
<evidence type="ECO:0008006" key="5">
    <source>
        <dbReference type="Google" id="ProtNLM"/>
    </source>
</evidence>
<dbReference type="GO" id="GO:0009395">
    <property type="term" value="P:phospholipid catabolic process"/>
    <property type="evidence" value="ECO:0007669"/>
    <property type="project" value="TreeGrafter"/>
</dbReference>
<keyword evidence="1" id="KW-0677">Repeat</keyword>
<evidence type="ECO:0000256" key="1">
    <source>
        <dbReference type="ARBA" id="ARBA00022737"/>
    </source>
</evidence>
<evidence type="ECO:0000313" key="4">
    <source>
        <dbReference type="Proteomes" id="UP001222027"/>
    </source>
</evidence>
<dbReference type="EMBL" id="JAQQAF010000006">
    <property type="protein sequence ID" value="KAJ8480189.1"/>
    <property type="molecule type" value="Genomic_DNA"/>
</dbReference>
<protein>
    <recommendedName>
        <fullName evidence="5">Phospholipase D</fullName>
    </recommendedName>
</protein>
<reference evidence="3 4" key="1">
    <citation type="submission" date="2022-12" db="EMBL/GenBank/DDBJ databases">
        <title>Chromosome-scale assembly of the Ensete ventricosum genome.</title>
        <authorList>
            <person name="Dussert Y."/>
            <person name="Stocks J."/>
            <person name="Wendawek A."/>
            <person name="Woldeyes F."/>
            <person name="Nichols R.A."/>
            <person name="Borrell J.S."/>
        </authorList>
    </citation>
    <scope>NUCLEOTIDE SEQUENCE [LARGE SCALE GENOMIC DNA]</scope>
    <source>
        <strain evidence="4">cv. Maze</strain>
        <tissue evidence="3">Seeds</tissue>
    </source>
</reference>
<dbReference type="InterPro" id="IPR015679">
    <property type="entry name" value="PLipase_D_fam"/>
</dbReference>
<dbReference type="Proteomes" id="UP001222027">
    <property type="component" value="Unassembled WGS sequence"/>
</dbReference>